<keyword evidence="2" id="KW-1185">Reference proteome</keyword>
<proteinExistence type="predicted"/>
<reference evidence="1 2" key="1">
    <citation type="submission" date="2019-08" db="EMBL/GenBank/DDBJ databases">
        <title>Whole genome of Aphis craccivora.</title>
        <authorList>
            <person name="Voronova N.V."/>
            <person name="Shulinski R.S."/>
            <person name="Bandarenka Y.V."/>
            <person name="Zhorov D.G."/>
            <person name="Warner D."/>
        </authorList>
    </citation>
    <scope>NUCLEOTIDE SEQUENCE [LARGE SCALE GENOMIC DNA]</scope>
    <source>
        <strain evidence="1">180601</strain>
        <tissue evidence="1">Whole Body</tissue>
    </source>
</reference>
<protein>
    <submittedName>
        <fullName evidence="1">Zinc finger MYM-type protein 1-like</fullName>
    </submittedName>
</protein>
<dbReference type="Proteomes" id="UP000478052">
    <property type="component" value="Unassembled WGS sequence"/>
</dbReference>
<dbReference type="OrthoDB" id="6599302at2759"/>
<gene>
    <name evidence="1" type="ORF">FWK35_00034463</name>
</gene>
<comment type="caution">
    <text evidence="1">The sequence shown here is derived from an EMBL/GenBank/DDBJ whole genome shotgun (WGS) entry which is preliminary data.</text>
</comment>
<dbReference type="EMBL" id="VUJU01014337">
    <property type="protein sequence ID" value="KAF0702305.1"/>
    <property type="molecule type" value="Genomic_DNA"/>
</dbReference>
<evidence type="ECO:0000313" key="2">
    <source>
        <dbReference type="Proteomes" id="UP000478052"/>
    </source>
</evidence>
<sequence>MDDDIENNITRNEEKGLMNKMSSLETAIMSVVWSFLLSQLN</sequence>
<organism evidence="1 2">
    <name type="scientific">Aphis craccivora</name>
    <name type="common">Cowpea aphid</name>
    <dbReference type="NCBI Taxonomy" id="307492"/>
    <lineage>
        <taxon>Eukaryota</taxon>
        <taxon>Metazoa</taxon>
        <taxon>Ecdysozoa</taxon>
        <taxon>Arthropoda</taxon>
        <taxon>Hexapoda</taxon>
        <taxon>Insecta</taxon>
        <taxon>Pterygota</taxon>
        <taxon>Neoptera</taxon>
        <taxon>Paraneoptera</taxon>
        <taxon>Hemiptera</taxon>
        <taxon>Sternorrhyncha</taxon>
        <taxon>Aphidomorpha</taxon>
        <taxon>Aphidoidea</taxon>
        <taxon>Aphididae</taxon>
        <taxon>Aphidini</taxon>
        <taxon>Aphis</taxon>
        <taxon>Aphis</taxon>
    </lineage>
</organism>
<evidence type="ECO:0000313" key="1">
    <source>
        <dbReference type="EMBL" id="KAF0702305.1"/>
    </source>
</evidence>
<dbReference type="AlphaFoldDB" id="A0A6G0VQG4"/>
<name>A0A6G0VQG4_APHCR</name>
<accession>A0A6G0VQG4</accession>
<feature type="non-terminal residue" evidence="1">
    <location>
        <position position="41"/>
    </location>
</feature>